<name>A0A0F9BZR1_9ZZZZ</name>
<feature type="non-terminal residue" evidence="1">
    <location>
        <position position="1"/>
    </location>
</feature>
<protein>
    <recommendedName>
        <fullName evidence="2">FAD dependent oxidoreductase domain-containing protein</fullName>
    </recommendedName>
</protein>
<evidence type="ECO:0000313" key="1">
    <source>
        <dbReference type="EMBL" id="KKL27420.1"/>
    </source>
</evidence>
<accession>A0A0F9BZR1</accession>
<sequence length="130" mass="14694">KEIVTGNALKLLSDSQFLKMVSKEWLSSISKTAMVHRVQKFIPKVKPEHFSKRGTAGIRSPVITPQGKFLLDVMELENDNSFHIINYNSPGATGAPAYSAFIVKKLQEKGFLDYALKEKKSFWNYDDVIT</sequence>
<gene>
    <name evidence="1" type="ORF">LCGC14_2385360</name>
</gene>
<dbReference type="AlphaFoldDB" id="A0A0F9BZR1"/>
<comment type="caution">
    <text evidence="1">The sequence shown here is derived from an EMBL/GenBank/DDBJ whole genome shotgun (WGS) entry which is preliminary data.</text>
</comment>
<evidence type="ECO:0008006" key="2">
    <source>
        <dbReference type="Google" id="ProtNLM"/>
    </source>
</evidence>
<reference evidence="1" key="1">
    <citation type="journal article" date="2015" name="Nature">
        <title>Complex archaea that bridge the gap between prokaryotes and eukaryotes.</title>
        <authorList>
            <person name="Spang A."/>
            <person name="Saw J.H."/>
            <person name="Jorgensen S.L."/>
            <person name="Zaremba-Niedzwiedzka K."/>
            <person name="Martijn J."/>
            <person name="Lind A.E."/>
            <person name="van Eijk R."/>
            <person name="Schleper C."/>
            <person name="Guy L."/>
            <person name="Ettema T.J."/>
        </authorList>
    </citation>
    <scope>NUCLEOTIDE SEQUENCE</scope>
</reference>
<organism evidence="1">
    <name type="scientific">marine sediment metagenome</name>
    <dbReference type="NCBI Taxonomy" id="412755"/>
    <lineage>
        <taxon>unclassified sequences</taxon>
        <taxon>metagenomes</taxon>
        <taxon>ecological metagenomes</taxon>
    </lineage>
</organism>
<proteinExistence type="predicted"/>
<dbReference type="EMBL" id="LAZR01035472">
    <property type="protein sequence ID" value="KKL27420.1"/>
    <property type="molecule type" value="Genomic_DNA"/>
</dbReference>